<dbReference type="PANTHER" id="PTHR11453:SF20">
    <property type="entry name" value="ELECTROGENIC SODIUM BICARBONATE COTRANSPORTER 4"/>
    <property type="match status" value="1"/>
</dbReference>
<feature type="transmembrane region" description="Helical" evidence="5">
    <location>
        <begin position="74"/>
        <end position="91"/>
    </location>
</feature>
<keyword evidence="2 5" id="KW-0812">Transmembrane</keyword>
<name>A0A093FCE7_GAVST</name>
<dbReference type="GO" id="GO:0008510">
    <property type="term" value="F:sodium:bicarbonate symporter activity"/>
    <property type="evidence" value="ECO:0007669"/>
    <property type="project" value="TreeGrafter"/>
</dbReference>
<dbReference type="InterPro" id="IPR011531">
    <property type="entry name" value="HCO3_transpt-like_TM_dom"/>
</dbReference>
<evidence type="ECO:0000256" key="4">
    <source>
        <dbReference type="ARBA" id="ARBA00023136"/>
    </source>
</evidence>
<keyword evidence="8" id="KW-1185">Reference proteome</keyword>
<comment type="subcellular location">
    <subcellularLocation>
        <location evidence="1">Membrane</location>
        <topology evidence="1">Multi-pass membrane protein</topology>
    </subcellularLocation>
</comment>
<evidence type="ECO:0000256" key="2">
    <source>
        <dbReference type="ARBA" id="ARBA00022692"/>
    </source>
</evidence>
<evidence type="ECO:0000256" key="3">
    <source>
        <dbReference type="ARBA" id="ARBA00022989"/>
    </source>
</evidence>
<dbReference type="GO" id="GO:0005452">
    <property type="term" value="F:solute:inorganic anion antiporter activity"/>
    <property type="evidence" value="ECO:0007669"/>
    <property type="project" value="InterPro"/>
</dbReference>
<keyword evidence="3 5" id="KW-1133">Transmembrane helix</keyword>
<evidence type="ECO:0000313" key="7">
    <source>
        <dbReference type="EMBL" id="KFV55382.1"/>
    </source>
</evidence>
<keyword evidence="4 5" id="KW-0472">Membrane</keyword>
<feature type="transmembrane region" description="Helical" evidence="5">
    <location>
        <begin position="143"/>
        <end position="160"/>
    </location>
</feature>
<evidence type="ECO:0000259" key="6">
    <source>
        <dbReference type="Pfam" id="PF00955"/>
    </source>
</evidence>
<feature type="non-terminal residue" evidence="7">
    <location>
        <position position="1"/>
    </location>
</feature>
<dbReference type="EMBL" id="KK630432">
    <property type="protein sequence ID" value="KFV55382.1"/>
    <property type="molecule type" value="Genomic_DNA"/>
</dbReference>
<feature type="non-terminal residue" evidence="7">
    <location>
        <position position="192"/>
    </location>
</feature>
<accession>A0A093FCE7</accession>
<evidence type="ECO:0000256" key="5">
    <source>
        <dbReference type="SAM" id="Phobius"/>
    </source>
</evidence>
<dbReference type="GO" id="GO:0051453">
    <property type="term" value="P:regulation of intracellular pH"/>
    <property type="evidence" value="ECO:0007669"/>
    <property type="project" value="TreeGrafter"/>
</dbReference>
<feature type="transmembrane region" description="Helical" evidence="5">
    <location>
        <begin position="6"/>
        <end position="29"/>
    </location>
</feature>
<protein>
    <submittedName>
        <fullName evidence="7">Electrogenic sodium bicarbonate cotransporter 4</fullName>
    </submittedName>
</protein>
<dbReference type="GO" id="GO:0006820">
    <property type="term" value="P:monoatomic anion transport"/>
    <property type="evidence" value="ECO:0007669"/>
    <property type="project" value="InterPro"/>
</dbReference>
<sequence length="192" mass="21992">DLFWVGILMAVCSFMGLPWYVAATVISIAHIDSLKMETETSAPGEQPQFLAAAFLGVSAVFFPCPQYIPMPVLYGVFLYMGVASLNGIQFWDRCKLFLMPAKHQPDYVFLRHVPLRRIHLFTLVQVRSVVLAVRWILKSTVAAIIFPVMILALILVRRLLDFVFSQHDLAWIDNIIPEKEKKKEDDKKKKKK</sequence>
<dbReference type="Proteomes" id="UP000054313">
    <property type="component" value="Unassembled WGS sequence"/>
</dbReference>
<feature type="domain" description="Bicarbonate transporter-like transmembrane" evidence="6">
    <location>
        <begin position="1"/>
        <end position="176"/>
    </location>
</feature>
<dbReference type="GO" id="GO:0005886">
    <property type="term" value="C:plasma membrane"/>
    <property type="evidence" value="ECO:0007669"/>
    <property type="project" value="TreeGrafter"/>
</dbReference>
<dbReference type="AlphaFoldDB" id="A0A093FCE7"/>
<gene>
    <name evidence="7" type="ORF">N328_11354</name>
</gene>
<dbReference type="Pfam" id="PF00955">
    <property type="entry name" value="HCO3_cotransp"/>
    <property type="match status" value="1"/>
</dbReference>
<evidence type="ECO:0000256" key="1">
    <source>
        <dbReference type="ARBA" id="ARBA00004141"/>
    </source>
</evidence>
<proteinExistence type="predicted"/>
<dbReference type="PANTHER" id="PTHR11453">
    <property type="entry name" value="ANION EXCHANGE PROTEIN"/>
    <property type="match status" value="1"/>
</dbReference>
<evidence type="ECO:0000313" key="8">
    <source>
        <dbReference type="Proteomes" id="UP000054313"/>
    </source>
</evidence>
<dbReference type="InterPro" id="IPR003020">
    <property type="entry name" value="HCO3_transpt_euk"/>
</dbReference>
<organism evidence="7 8">
    <name type="scientific">Gavia stellata</name>
    <name type="common">Red-throated diver</name>
    <name type="synonym">Colymbus stellatus</name>
    <dbReference type="NCBI Taxonomy" id="37040"/>
    <lineage>
        <taxon>Eukaryota</taxon>
        <taxon>Metazoa</taxon>
        <taxon>Chordata</taxon>
        <taxon>Craniata</taxon>
        <taxon>Vertebrata</taxon>
        <taxon>Euteleostomi</taxon>
        <taxon>Archelosauria</taxon>
        <taxon>Archosauria</taxon>
        <taxon>Dinosauria</taxon>
        <taxon>Saurischia</taxon>
        <taxon>Theropoda</taxon>
        <taxon>Coelurosauria</taxon>
        <taxon>Aves</taxon>
        <taxon>Neognathae</taxon>
        <taxon>Neoaves</taxon>
        <taxon>Aequornithes</taxon>
        <taxon>Gaviiformes</taxon>
        <taxon>Gaviidae</taxon>
        <taxon>Gavia</taxon>
    </lineage>
</organism>
<reference evidence="7 8" key="1">
    <citation type="submission" date="2014-04" db="EMBL/GenBank/DDBJ databases">
        <title>Genome evolution of avian class.</title>
        <authorList>
            <person name="Zhang G."/>
            <person name="Li C."/>
        </authorList>
    </citation>
    <scope>NUCLEOTIDE SEQUENCE [LARGE SCALE GENOMIC DNA]</scope>
    <source>
        <strain evidence="7">BGI_N328</strain>
    </source>
</reference>